<dbReference type="SUPFAM" id="SSF52317">
    <property type="entry name" value="Class I glutamine amidotransferase-like"/>
    <property type="match status" value="1"/>
</dbReference>
<dbReference type="PANTHER" id="PTHR42695:SF5">
    <property type="entry name" value="GLUTAMINE AMIDOTRANSFERASE YLR126C-RELATED"/>
    <property type="match status" value="1"/>
</dbReference>
<dbReference type="GO" id="GO:0005829">
    <property type="term" value="C:cytosol"/>
    <property type="evidence" value="ECO:0007669"/>
    <property type="project" value="TreeGrafter"/>
</dbReference>
<dbReference type="InterPro" id="IPR017926">
    <property type="entry name" value="GATASE"/>
</dbReference>
<dbReference type="Pfam" id="PF00117">
    <property type="entry name" value="GATase"/>
    <property type="match status" value="1"/>
</dbReference>
<evidence type="ECO:0000259" key="1">
    <source>
        <dbReference type="Pfam" id="PF00117"/>
    </source>
</evidence>
<proteinExistence type="predicted"/>
<gene>
    <name evidence="2" type="ORF">METZ01_LOCUS50330</name>
</gene>
<feature type="non-terminal residue" evidence="2">
    <location>
        <position position="1"/>
    </location>
</feature>
<dbReference type="PANTHER" id="PTHR42695">
    <property type="entry name" value="GLUTAMINE AMIDOTRANSFERASE YLR126C-RELATED"/>
    <property type="match status" value="1"/>
</dbReference>
<name>A0A381S033_9ZZZZ</name>
<reference evidence="2" key="1">
    <citation type="submission" date="2018-05" db="EMBL/GenBank/DDBJ databases">
        <authorList>
            <person name="Lanie J.A."/>
            <person name="Ng W.-L."/>
            <person name="Kazmierczak K.M."/>
            <person name="Andrzejewski T.M."/>
            <person name="Davidsen T.M."/>
            <person name="Wayne K.J."/>
            <person name="Tettelin H."/>
            <person name="Glass J.I."/>
            <person name="Rusch D."/>
            <person name="Podicherti R."/>
            <person name="Tsui H.-C.T."/>
            <person name="Winkler M.E."/>
        </authorList>
    </citation>
    <scope>NUCLEOTIDE SEQUENCE</scope>
</reference>
<organism evidence="2">
    <name type="scientific">marine metagenome</name>
    <dbReference type="NCBI Taxonomy" id="408172"/>
    <lineage>
        <taxon>unclassified sequences</taxon>
        <taxon>metagenomes</taxon>
        <taxon>ecological metagenomes</taxon>
    </lineage>
</organism>
<dbReference type="EMBL" id="UINC01002513">
    <property type="protein sequence ID" value="SUZ97476.1"/>
    <property type="molecule type" value="Genomic_DNA"/>
</dbReference>
<dbReference type="InterPro" id="IPR044992">
    <property type="entry name" value="ChyE-like"/>
</dbReference>
<dbReference type="InterPro" id="IPR029062">
    <property type="entry name" value="Class_I_gatase-like"/>
</dbReference>
<protein>
    <recommendedName>
        <fullName evidence="1">Glutamine amidotransferase domain-containing protein</fullName>
    </recommendedName>
</protein>
<sequence>VRIGILKADSVRDEFQSQFGDYQGMFQRVLDSAADGALEYRTYDVLAGGYPASIDECDGYVITGSRESVYDDQEWIRRLGSFIVALHEQQKKTVGICFGHQLIAHVLGGETTPADGGWGVGVHEFQVEGEPSWMSAKTGSFRLLCSHRDQVARLPEDARVFAKSDFCPVAGFTLGDHFVTFQGHPEFVKPYAEILMQSRKELLESAYDKGMASLDKTTDEGLVATWMLEFLQH</sequence>
<dbReference type="AlphaFoldDB" id="A0A381S033"/>
<feature type="domain" description="Glutamine amidotransferase" evidence="1">
    <location>
        <begin position="56"/>
        <end position="188"/>
    </location>
</feature>
<dbReference type="Gene3D" id="3.40.50.880">
    <property type="match status" value="1"/>
</dbReference>
<dbReference type="CDD" id="cd01741">
    <property type="entry name" value="GATase1_1"/>
    <property type="match status" value="1"/>
</dbReference>
<evidence type="ECO:0000313" key="2">
    <source>
        <dbReference type="EMBL" id="SUZ97476.1"/>
    </source>
</evidence>
<accession>A0A381S033</accession>